<comment type="similarity">
    <text evidence="2">Belongs to the HAD-like hydrolase superfamily. CbbY/CbbZ/Gph/YieH family.</text>
</comment>
<dbReference type="InterPro" id="IPR023214">
    <property type="entry name" value="HAD_sf"/>
</dbReference>
<dbReference type="GO" id="GO:0016787">
    <property type="term" value="F:hydrolase activity"/>
    <property type="evidence" value="ECO:0007669"/>
    <property type="project" value="UniProtKB-KW"/>
</dbReference>
<dbReference type="Pfam" id="PF00702">
    <property type="entry name" value="Hydrolase"/>
    <property type="match status" value="1"/>
</dbReference>
<keyword evidence="5" id="KW-0378">Hydrolase</keyword>
<dbReference type="Proteomes" id="UP001575105">
    <property type="component" value="Unassembled WGS sequence"/>
</dbReference>
<evidence type="ECO:0000256" key="1">
    <source>
        <dbReference type="ARBA" id="ARBA00001946"/>
    </source>
</evidence>
<dbReference type="InterPro" id="IPR036412">
    <property type="entry name" value="HAD-like_sf"/>
</dbReference>
<proteinExistence type="inferred from homology"/>
<accession>A0ABV4U031</accession>
<evidence type="ECO:0000256" key="3">
    <source>
        <dbReference type="ARBA" id="ARBA00022723"/>
    </source>
</evidence>
<dbReference type="NCBIfam" id="TIGR01509">
    <property type="entry name" value="HAD-SF-IA-v3"/>
    <property type="match status" value="1"/>
</dbReference>
<dbReference type="Gene3D" id="1.10.150.240">
    <property type="entry name" value="Putative phosphatase, domain 2"/>
    <property type="match status" value="1"/>
</dbReference>
<dbReference type="SUPFAM" id="SSF56784">
    <property type="entry name" value="HAD-like"/>
    <property type="match status" value="1"/>
</dbReference>
<evidence type="ECO:0000256" key="2">
    <source>
        <dbReference type="ARBA" id="ARBA00006171"/>
    </source>
</evidence>
<reference evidence="5 6" key="1">
    <citation type="submission" date="2024-08" db="EMBL/GenBank/DDBJ databases">
        <title>Whole-genome sequencing of halo(alkali)philic microorganisms from hypersaline lakes.</title>
        <authorList>
            <person name="Sorokin D.Y."/>
            <person name="Merkel A.Y."/>
            <person name="Messina E."/>
            <person name="Yakimov M."/>
        </authorList>
    </citation>
    <scope>NUCLEOTIDE SEQUENCE [LARGE SCALE GENOMIC DNA]</scope>
    <source>
        <strain evidence="5 6">AB-hyl4</strain>
    </source>
</reference>
<dbReference type="EMBL" id="JBGUBD010000001">
    <property type="protein sequence ID" value="MFA9476722.1"/>
    <property type="molecule type" value="Genomic_DNA"/>
</dbReference>
<gene>
    <name evidence="5" type="ORF">ACERK3_00310</name>
</gene>
<dbReference type="InterPro" id="IPR023198">
    <property type="entry name" value="PGP-like_dom2"/>
</dbReference>
<organism evidence="5 6">
    <name type="scientific">Natronomicrosphaera hydrolytica</name>
    <dbReference type="NCBI Taxonomy" id="3242702"/>
    <lineage>
        <taxon>Bacteria</taxon>
        <taxon>Pseudomonadati</taxon>
        <taxon>Planctomycetota</taxon>
        <taxon>Phycisphaerae</taxon>
        <taxon>Phycisphaerales</taxon>
        <taxon>Phycisphaeraceae</taxon>
        <taxon>Natronomicrosphaera</taxon>
    </lineage>
</organism>
<dbReference type="InterPro" id="IPR051600">
    <property type="entry name" value="Beta-PGM-like"/>
</dbReference>
<comment type="caution">
    <text evidence="5">The sequence shown here is derived from an EMBL/GenBank/DDBJ whole genome shotgun (WGS) entry which is preliminary data.</text>
</comment>
<dbReference type="PANTHER" id="PTHR46193">
    <property type="entry name" value="6-PHOSPHOGLUCONATE PHOSPHATASE"/>
    <property type="match status" value="1"/>
</dbReference>
<dbReference type="InterPro" id="IPR006439">
    <property type="entry name" value="HAD-SF_hydro_IA"/>
</dbReference>
<evidence type="ECO:0000313" key="6">
    <source>
        <dbReference type="Proteomes" id="UP001575105"/>
    </source>
</evidence>
<keyword evidence="3" id="KW-0479">Metal-binding</keyword>
<sequence>MLKAIVFDFDGVLVDSEPLHYEAMLAVAKPLGVTFDYREYLNDLIGFDDRDAMRTILAKAGQTVSETEVDEPLRELMDEKQRAFEQRVAKGIEPIPGAMELLDAAAAAMPVAIASGATRADIELILGQLGRLDQFTTIVTADDVERSKPAPQSYVLAVQRLAETHPELLLSPRECLAIEDTAAGLASAHAAGLRTLGLTTTSPAESLRQADRVVPELAGITPTVLRHWFD</sequence>
<keyword evidence="6" id="KW-1185">Reference proteome</keyword>
<dbReference type="SFLD" id="SFLDS00003">
    <property type="entry name" value="Haloacid_Dehalogenase"/>
    <property type="match status" value="1"/>
</dbReference>
<protein>
    <submittedName>
        <fullName evidence="5">HAD family hydrolase</fullName>
    </submittedName>
</protein>
<dbReference type="SFLD" id="SFLDG01135">
    <property type="entry name" value="C1.5.6:_HAD__Beta-PGM__Phospha"/>
    <property type="match status" value="1"/>
</dbReference>
<dbReference type="Gene3D" id="3.40.50.1000">
    <property type="entry name" value="HAD superfamily/HAD-like"/>
    <property type="match status" value="1"/>
</dbReference>
<dbReference type="PANTHER" id="PTHR46193:SF21">
    <property type="entry name" value="SLL1138 PROTEIN"/>
    <property type="match status" value="1"/>
</dbReference>
<dbReference type="SFLD" id="SFLDG01129">
    <property type="entry name" value="C1.5:_HAD__Beta-PGM__Phosphata"/>
    <property type="match status" value="1"/>
</dbReference>
<name>A0ABV4U031_9BACT</name>
<comment type="cofactor">
    <cofactor evidence="1">
        <name>Mg(2+)</name>
        <dbReference type="ChEBI" id="CHEBI:18420"/>
    </cofactor>
</comment>
<keyword evidence="4" id="KW-0460">Magnesium</keyword>
<evidence type="ECO:0000313" key="5">
    <source>
        <dbReference type="EMBL" id="MFA9476722.1"/>
    </source>
</evidence>
<dbReference type="PRINTS" id="PR00413">
    <property type="entry name" value="HADHALOGNASE"/>
</dbReference>
<dbReference type="RefSeq" id="WP_425343651.1">
    <property type="nucleotide sequence ID" value="NZ_JBGUBD010000001.1"/>
</dbReference>
<evidence type="ECO:0000256" key="4">
    <source>
        <dbReference type="ARBA" id="ARBA00022842"/>
    </source>
</evidence>